<protein>
    <submittedName>
        <fullName evidence="2">Helix-turn-helix domain-containing protein</fullName>
    </submittedName>
</protein>
<dbReference type="CDD" id="cd00093">
    <property type="entry name" value="HTH_XRE"/>
    <property type="match status" value="1"/>
</dbReference>
<sequence>MTNDNKALVKSNARILLRRHLKEHRIKQQELAKRLGYSPIYLSRAINHNFSIKLAVEIASVLDLPANYFLN</sequence>
<dbReference type="Pfam" id="PF01381">
    <property type="entry name" value="HTH_3"/>
    <property type="match status" value="1"/>
</dbReference>
<dbReference type="RefSeq" id="WP_269254506.1">
    <property type="nucleotide sequence ID" value="NZ_JAKHPU010000002.1"/>
</dbReference>
<dbReference type="SUPFAM" id="SSF47413">
    <property type="entry name" value="lambda repressor-like DNA-binding domains"/>
    <property type="match status" value="1"/>
</dbReference>
<dbReference type="Proteomes" id="UP001211420">
    <property type="component" value="Unassembled WGS sequence"/>
</dbReference>
<evidence type="ECO:0000313" key="3">
    <source>
        <dbReference type="Proteomes" id="UP001211420"/>
    </source>
</evidence>
<feature type="domain" description="HTH cro/C1-type" evidence="1">
    <location>
        <begin position="17"/>
        <end position="69"/>
    </location>
</feature>
<dbReference type="InterPro" id="IPR001387">
    <property type="entry name" value="Cro/C1-type_HTH"/>
</dbReference>
<dbReference type="PROSITE" id="PS50943">
    <property type="entry name" value="HTH_CROC1"/>
    <property type="match status" value="1"/>
</dbReference>
<name>A0ABT4K190_9LACO</name>
<dbReference type="InterPro" id="IPR010982">
    <property type="entry name" value="Lambda_DNA-bd_dom_sf"/>
</dbReference>
<dbReference type="SMART" id="SM00530">
    <property type="entry name" value="HTH_XRE"/>
    <property type="match status" value="1"/>
</dbReference>
<accession>A0ABT4K190</accession>
<organism evidence="2 3">
    <name type="scientific">Lactobacillus mulieris</name>
    <dbReference type="NCBI Taxonomy" id="2508708"/>
    <lineage>
        <taxon>Bacteria</taxon>
        <taxon>Bacillati</taxon>
        <taxon>Bacillota</taxon>
        <taxon>Bacilli</taxon>
        <taxon>Lactobacillales</taxon>
        <taxon>Lactobacillaceae</taxon>
        <taxon>Lactobacillus</taxon>
    </lineage>
</organism>
<keyword evidence="3" id="KW-1185">Reference proteome</keyword>
<proteinExistence type="predicted"/>
<reference evidence="2 3" key="1">
    <citation type="submission" date="2022-01" db="EMBL/GenBank/DDBJ databases">
        <title>VMRC isolate genome collection.</title>
        <authorList>
            <person name="France M."/>
            <person name="Rutt L."/>
            <person name="Humphrys M."/>
            <person name="Ravel J."/>
        </authorList>
    </citation>
    <scope>NUCLEOTIDE SEQUENCE [LARGE SCALE GENOMIC DNA]</scope>
    <source>
        <strain evidence="2 3">C0172B4</strain>
    </source>
</reference>
<evidence type="ECO:0000313" key="2">
    <source>
        <dbReference type="EMBL" id="MCZ3621902.1"/>
    </source>
</evidence>
<evidence type="ECO:0000259" key="1">
    <source>
        <dbReference type="PROSITE" id="PS50943"/>
    </source>
</evidence>
<gene>
    <name evidence="2" type="ORF">L2772_03320</name>
</gene>
<dbReference type="Gene3D" id="1.10.260.40">
    <property type="entry name" value="lambda repressor-like DNA-binding domains"/>
    <property type="match status" value="1"/>
</dbReference>
<dbReference type="EMBL" id="JAKHPW010000002">
    <property type="protein sequence ID" value="MCZ3621902.1"/>
    <property type="molecule type" value="Genomic_DNA"/>
</dbReference>
<comment type="caution">
    <text evidence="2">The sequence shown here is derived from an EMBL/GenBank/DDBJ whole genome shotgun (WGS) entry which is preliminary data.</text>
</comment>